<feature type="signal peptide" evidence="2">
    <location>
        <begin position="1"/>
        <end position="17"/>
    </location>
</feature>
<comment type="caution">
    <text evidence="3">The sequence shown here is derived from an EMBL/GenBank/DDBJ whole genome shotgun (WGS) entry which is preliminary data.</text>
</comment>
<keyword evidence="2" id="KW-0732">Signal</keyword>
<dbReference type="EMBL" id="AEYJ02000048">
    <property type="protein sequence ID" value="KFH13221.1"/>
    <property type="molecule type" value="Genomic_DNA"/>
</dbReference>
<evidence type="ECO:0000313" key="3">
    <source>
        <dbReference type="EMBL" id="KFH13221.1"/>
    </source>
</evidence>
<feature type="compositionally biased region" description="Basic and acidic residues" evidence="1">
    <location>
        <begin position="312"/>
        <end position="433"/>
    </location>
</feature>
<feature type="compositionally biased region" description="Low complexity" evidence="1">
    <location>
        <begin position="439"/>
        <end position="457"/>
    </location>
</feature>
<feature type="compositionally biased region" description="Basic and acidic residues" evidence="1">
    <location>
        <begin position="907"/>
        <end position="927"/>
    </location>
</feature>
<proteinExistence type="predicted"/>
<dbReference type="Proteomes" id="UP000028840">
    <property type="component" value="Unassembled WGS sequence"/>
</dbReference>
<accession>A0A086QKT9</accession>
<organism evidence="3 4">
    <name type="scientific">Toxoplasma gondii VAND</name>
    <dbReference type="NCBI Taxonomy" id="933077"/>
    <lineage>
        <taxon>Eukaryota</taxon>
        <taxon>Sar</taxon>
        <taxon>Alveolata</taxon>
        <taxon>Apicomplexa</taxon>
        <taxon>Conoidasida</taxon>
        <taxon>Coccidia</taxon>
        <taxon>Eucoccidiorida</taxon>
        <taxon>Eimeriorina</taxon>
        <taxon>Sarcocystidae</taxon>
        <taxon>Toxoplasma</taxon>
    </lineage>
</organism>
<feature type="region of interest" description="Disordered" evidence="1">
    <location>
        <begin position="297"/>
        <end position="461"/>
    </location>
</feature>
<protein>
    <submittedName>
        <fullName evidence="3">Uncharacterized protein</fullName>
    </submittedName>
</protein>
<feature type="region of interest" description="Disordered" evidence="1">
    <location>
        <begin position="816"/>
        <end position="839"/>
    </location>
</feature>
<dbReference type="AlphaFoldDB" id="A0A086QKT9"/>
<reference evidence="3 4" key="2">
    <citation type="journal article" date="2015" name="Eukaryot. Cell">
        <title>Genetic mapping reveals that sinefungin resistance in Toxoplasma gondii is controlled by a putative amino acid transporter locus that can be used as a negative selectable marker.</title>
        <authorList>
            <person name="Behnke M.S."/>
            <person name="Khan A."/>
            <person name="Sibley L.D."/>
        </authorList>
    </citation>
    <scope>NUCLEOTIDE SEQUENCE [LARGE SCALE GENOMIC DNA]</scope>
    <source>
        <strain evidence="3 4">VAND</strain>
    </source>
</reference>
<dbReference type="OrthoDB" id="333518at2759"/>
<dbReference type="PANTHER" id="PTHR48176:SF1">
    <property type="entry name" value="DDRGK DOMAIN-CONTAINING PROTEIN 1"/>
    <property type="match status" value="1"/>
</dbReference>
<feature type="region of interest" description="Disordered" evidence="1">
    <location>
        <begin position="551"/>
        <end position="591"/>
    </location>
</feature>
<evidence type="ECO:0000313" key="4">
    <source>
        <dbReference type="Proteomes" id="UP000028840"/>
    </source>
</evidence>
<evidence type="ECO:0000256" key="2">
    <source>
        <dbReference type="SAM" id="SignalP"/>
    </source>
</evidence>
<dbReference type="GO" id="GO:0044389">
    <property type="term" value="F:ubiquitin-like protein ligase binding"/>
    <property type="evidence" value="ECO:0007669"/>
    <property type="project" value="TreeGrafter"/>
</dbReference>
<gene>
    <name evidence="3" type="ORF">TGVAND_225830</name>
</gene>
<feature type="region of interest" description="Disordered" evidence="1">
    <location>
        <begin position="886"/>
        <end position="927"/>
    </location>
</feature>
<feature type="compositionally biased region" description="Polar residues" evidence="1">
    <location>
        <begin position="581"/>
        <end position="591"/>
    </location>
</feature>
<dbReference type="VEuPathDB" id="ToxoDB:TGVAND_225830"/>
<dbReference type="PANTHER" id="PTHR48176">
    <property type="entry name" value="DDRGK DOMAIN-CONTAINING PROTEIN 1"/>
    <property type="match status" value="1"/>
</dbReference>
<feature type="chain" id="PRO_5001814464" evidence="2">
    <location>
        <begin position="18"/>
        <end position="1002"/>
    </location>
</feature>
<feature type="compositionally biased region" description="Acidic residues" evidence="1">
    <location>
        <begin position="897"/>
        <end position="906"/>
    </location>
</feature>
<dbReference type="InterPro" id="IPR050899">
    <property type="entry name" value="DDRGK_domain-containing"/>
</dbReference>
<name>A0A086QKT9_TOXGO</name>
<sequence length="1002" mass="105446">MPHGFALLAALSGLGASASHTTSTNDVADLFQTGWNAAPLTSVPTFVSAVSKTVSGALHQGLAFLGQAAGGAKFASTAAGPVSSSASSSFFCTGSVPIYSGGSSSGMSAGAGAAHAGTQAIASKFLCSSAHHATKGAADVGSAGPAGLLYTAKGASSAGLGSAAGNSALINASGRHAAHFLAFTGVGDSHATAVSTAVAGGGSASSGAAVGDSGLLPGAGVLIGAPKGLSIFGGSAAGDYGLNLLQVLHADNSGPVAGGAAVATSKGTLFAHSSIHSKKVILTKAVAHSGKKAFGRKTSFLGKKTKGSAGKSSREAARREKAARKAAEKEAKKKEAAAKKEQKRAEAERKKAEKELKKKEEADRKREKKIEKENERSRAKEQRRLEKQERKKYREEKERLREEQRRYRKLRKEEQELERQREKYQESRSRRGQYDLSDYGSPSYGRSYGPSYRSGYGPSYGGGGYGPSYRSGYGPSYGGGGYGPSYGGGGYGPSYGGGGYGPSYGGGGYGPSYGGGGYGPSYGGGGYGPSYGGGGYGPSYGGGGYGPSYGGNHGPTSHHDDLYGSRSGPTVTEAPYRPTTAYGTPSRNVTSTPYGVPAVPREAHGVTGGSGGSAGGPVQYVYSQPGEAATGTKSIRVIQDVAETKNGVTTHHVTETVSSSRAGVPSGSVPGMTIGGAAASGYGGVHGPIGGGEYHGEEMSTYEGGEEEGEEFLSLRTLQLQATTLFFGFFGRLADTGREDRHRTYRCTDNRTHKTWSAKILKRRTERRARFAVLRETWIAEAERRLEEGKFPFLLVESLRDVKSENREINVAYSELKDTDSGSTAPDTASGDETHVGSTVRETRMWSEEMDVELLRSTCGVGWQPDRSTEFTKDAKLADLREEANHDSSGYCGELDWSSDDETGTEDDARWTSDEEADDRPQREGPGRFHISCQRLQKANHNSLGGEKVIQETSKKKFGGRLRVGYFRNDRTFFPVCSRRVQLSLLPLRQLMLRRLSTIFPF</sequence>
<evidence type="ECO:0000256" key="1">
    <source>
        <dbReference type="SAM" id="MobiDB-lite"/>
    </source>
</evidence>
<reference evidence="3 4" key="1">
    <citation type="submission" date="2014-08" db="EMBL/GenBank/DDBJ databases">
        <authorList>
            <person name="Sibley D."/>
            <person name="Venepally P."/>
            <person name="Karamycheva S."/>
            <person name="Hadjithomas M."/>
            <person name="Khan A."/>
            <person name="Brunk B."/>
            <person name="Roos D."/>
            <person name="Caler E."/>
            <person name="Lorenzi H."/>
        </authorList>
    </citation>
    <scope>NUCLEOTIDE SEQUENCE [LARGE SCALE GENOMIC DNA]</scope>
    <source>
        <strain evidence="3 4">VAND</strain>
    </source>
</reference>